<dbReference type="InterPro" id="IPR007372">
    <property type="entry name" value="Lipid/polyisoprenoid-bd_YceI"/>
</dbReference>
<dbReference type="InterPro" id="IPR036761">
    <property type="entry name" value="TTHA0802/YceI-like_sf"/>
</dbReference>
<feature type="non-terminal residue" evidence="2">
    <location>
        <position position="1"/>
    </location>
</feature>
<dbReference type="EMBL" id="PTQZ01000011">
    <property type="protein sequence ID" value="PQA51089.1"/>
    <property type="molecule type" value="Genomic_DNA"/>
</dbReference>
<evidence type="ECO:0000259" key="1">
    <source>
        <dbReference type="Pfam" id="PF04264"/>
    </source>
</evidence>
<protein>
    <recommendedName>
        <fullName evidence="1">Lipid/polyisoprenoid-binding YceI-like domain-containing protein</fullName>
    </recommendedName>
</protein>
<accession>A0A2P6AUU4</accession>
<organism evidence="2 3">
    <name type="scientific">Amnimonas aquatica</name>
    <dbReference type="NCBI Taxonomy" id="2094561"/>
    <lineage>
        <taxon>Bacteria</taxon>
        <taxon>Pseudomonadati</taxon>
        <taxon>Pseudomonadota</taxon>
        <taxon>Gammaproteobacteria</taxon>
        <taxon>Moraxellales</taxon>
        <taxon>Moraxellaceae</taxon>
        <taxon>Amnimonas</taxon>
    </lineage>
</organism>
<feature type="domain" description="Lipid/polyisoprenoid-binding YceI-like" evidence="1">
    <location>
        <begin position="10"/>
        <end position="45"/>
    </location>
</feature>
<name>A0A2P6AUU4_9GAMM</name>
<dbReference type="AlphaFoldDB" id="A0A2P6AUU4"/>
<dbReference type="Gene3D" id="2.40.128.110">
    <property type="entry name" value="Lipid/polyisoprenoid-binding, YceI-like"/>
    <property type="match status" value="1"/>
</dbReference>
<reference evidence="3" key="1">
    <citation type="submission" date="2018-02" db="EMBL/GenBank/DDBJ databases">
        <title>Genome sequencing of Solimonas sp. HR-BB.</title>
        <authorList>
            <person name="Lee Y."/>
            <person name="Jeon C.O."/>
        </authorList>
    </citation>
    <scope>NUCLEOTIDE SEQUENCE [LARGE SCALE GENOMIC DNA]</scope>
    <source>
        <strain evidence="3">HR-E</strain>
    </source>
</reference>
<evidence type="ECO:0000313" key="3">
    <source>
        <dbReference type="Proteomes" id="UP000243900"/>
    </source>
</evidence>
<sequence length="66" mass="7054">GHPFYDNAPAAGFNATTTLKRSDFGLGKYVPVVGDELTVEITVEAIEASAWQKALDKKAAETKAEN</sequence>
<proteinExistence type="predicted"/>
<dbReference type="Pfam" id="PF04264">
    <property type="entry name" value="YceI"/>
    <property type="match status" value="1"/>
</dbReference>
<comment type="caution">
    <text evidence="2">The sequence shown here is derived from an EMBL/GenBank/DDBJ whole genome shotgun (WGS) entry which is preliminary data.</text>
</comment>
<dbReference type="RefSeq" id="WP_146089165.1">
    <property type="nucleotide sequence ID" value="NZ_PTQZ01000011.1"/>
</dbReference>
<keyword evidence="3" id="KW-1185">Reference proteome</keyword>
<evidence type="ECO:0000313" key="2">
    <source>
        <dbReference type="EMBL" id="PQA51089.1"/>
    </source>
</evidence>
<dbReference type="Proteomes" id="UP000243900">
    <property type="component" value="Unassembled WGS sequence"/>
</dbReference>
<gene>
    <name evidence="2" type="ORF">C5O18_01225</name>
</gene>
<dbReference type="SUPFAM" id="SSF101874">
    <property type="entry name" value="YceI-like"/>
    <property type="match status" value="1"/>
</dbReference>